<evidence type="ECO:0000313" key="1">
    <source>
        <dbReference type="EMBL" id="KKN45201.1"/>
    </source>
</evidence>
<dbReference type="AlphaFoldDB" id="A0A0F9T898"/>
<evidence type="ECO:0008006" key="2">
    <source>
        <dbReference type="Google" id="ProtNLM"/>
    </source>
</evidence>
<dbReference type="EMBL" id="LAZR01001406">
    <property type="protein sequence ID" value="KKN45201.1"/>
    <property type="molecule type" value="Genomic_DNA"/>
</dbReference>
<gene>
    <name evidence="1" type="ORF">LCGC14_0685550</name>
</gene>
<dbReference type="Pfam" id="PF19570">
    <property type="entry name" value="DUF6088"/>
    <property type="match status" value="1"/>
</dbReference>
<reference evidence="1" key="1">
    <citation type="journal article" date="2015" name="Nature">
        <title>Complex archaea that bridge the gap between prokaryotes and eukaryotes.</title>
        <authorList>
            <person name="Spang A."/>
            <person name="Saw J.H."/>
            <person name="Jorgensen S.L."/>
            <person name="Zaremba-Niedzwiedzka K."/>
            <person name="Martijn J."/>
            <person name="Lind A.E."/>
            <person name="van Eijk R."/>
            <person name="Schleper C."/>
            <person name="Guy L."/>
            <person name="Ettema T.J."/>
        </authorList>
    </citation>
    <scope>NUCLEOTIDE SEQUENCE</scope>
</reference>
<organism evidence="1">
    <name type="scientific">marine sediment metagenome</name>
    <dbReference type="NCBI Taxonomy" id="412755"/>
    <lineage>
        <taxon>unclassified sequences</taxon>
        <taxon>metagenomes</taxon>
        <taxon>ecological metagenomes</taxon>
    </lineage>
</organism>
<comment type="caution">
    <text evidence="1">The sequence shown here is derived from an EMBL/GenBank/DDBJ whole genome shotgun (WGS) entry which is preliminary data.</text>
</comment>
<proteinExistence type="predicted"/>
<sequence>MTHDVQSKSLPDRLRARMDDAPRQVWTPADFADVGGRAAVDKALQRMVTCGQLRRIERGLYDKPSQSALTGKSTVPDYRAVIDAIARRDQVRWLIDGMTAANTLGLTNAVPAKIEVLVDARLKPVTLGNQKIVFKHAAPSRLYWAGRPGMYLVQALHWLHDVMSNDVQGATVRKTIRRLLADKDTGPALLDDLKGGLSAMPIWMQDILRAPLFDVVEGDQG</sequence>
<protein>
    <recommendedName>
        <fullName evidence="2">AbiEi antitoxin C-terminal domain-containing protein</fullName>
    </recommendedName>
</protein>
<dbReference type="InterPro" id="IPR045738">
    <property type="entry name" value="DUF6088"/>
</dbReference>
<accession>A0A0F9T898</accession>
<name>A0A0F9T898_9ZZZZ</name>